<dbReference type="EMBL" id="MU277242">
    <property type="protein sequence ID" value="KAI0057812.1"/>
    <property type="molecule type" value="Genomic_DNA"/>
</dbReference>
<evidence type="ECO:0000313" key="1">
    <source>
        <dbReference type="EMBL" id="KAI0057812.1"/>
    </source>
</evidence>
<dbReference type="Proteomes" id="UP000814140">
    <property type="component" value="Unassembled WGS sequence"/>
</dbReference>
<protein>
    <submittedName>
        <fullName evidence="1">Uncharacterized protein</fullName>
    </submittedName>
</protein>
<accession>A0ACB8SNM2</accession>
<sequence>MAAEPRSATPSLANSEADSTCDEPLVSPHPVTARDFGHLKQQSSLRNALSDADPRSRSPSPLTDDRVSTESTRKPFSTAQLTPKTHKTTHGQVVILPSQTALVDFREGERRKGRKGDEVILVSPDGLQIQVFSAPHLSTPCCLAEPSAVHALAALPTSYYRLYEQASRVIEHIKRLIPLLTLHHMSASCTLMANTPRADIEVVLNRPPKSKITSTAEASAKPRMKMCLSRKKRTIEIAIAATSASGVCNEWLKKVLFCNERGTLVDTKESESMSAYEKEGMATLFDFLTIVQAVEAVLPGALTLSPASLKQSDSDPRLKARCEAFLRPSSPEAVLDSPLPRQASRRRLAESLSTLKIAADAGQDSPRLPRSPSAFSDINVPPRPKLSPPSSRRASSTVFAPPSSRASSCPQSAMPRGTMETRFLAGVGWCMRHGGGRYRIMFFDGFALEVDVDDEQIEYVGQDGVLHRLRVRDCYTQRVVGERMKVFEEFVSLFDDSES</sequence>
<gene>
    <name evidence="1" type="ORF">BV25DRAFT_1342845</name>
</gene>
<name>A0ACB8SNM2_9AGAM</name>
<keyword evidence="2" id="KW-1185">Reference proteome</keyword>
<reference evidence="1" key="1">
    <citation type="submission" date="2021-03" db="EMBL/GenBank/DDBJ databases">
        <authorList>
            <consortium name="DOE Joint Genome Institute"/>
            <person name="Ahrendt S."/>
            <person name="Looney B.P."/>
            <person name="Miyauchi S."/>
            <person name="Morin E."/>
            <person name="Drula E."/>
            <person name="Courty P.E."/>
            <person name="Chicoki N."/>
            <person name="Fauchery L."/>
            <person name="Kohler A."/>
            <person name="Kuo A."/>
            <person name="Labutti K."/>
            <person name="Pangilinan J."/>
            <person name="Lipzen A."/>
            <person name="Riley R."/>
            <person name="Andreopoulos W."/>
            <person name="He G."/>
            <person name="Johnson J."/>
            <person name="Barry K.W."/>
            <person name="Grigoriev I.V."/>
            <person name="Nagy L."/>
            <person name="Hibbett D."/>
            <person name="Henrissat B."/>
            <person name="Matheny P.B."/>
            <person name="Labbe J."/>
            <person name="Martin F."/>
        </authorList>
    </citation>
    <scope>NUCLEOTIDE SEQUENCE</scope>
    <source>
        <strain evidence="1">HHB10654</strain>
    </source>
</reference>
<proteinExistence type="predicted"/>
<evidence type="ECO:0000313" key="2">
    <source>
        <dbReference type="Proteomes" id="UP000814140"/>
    </source>
</evidence>
<reference evidence="1" key="2">
    <citation type="journal article" date="2022" name="New Phytol.">
        <title>Evolutionary transition to the ectomycorrhizal habit in the genomes of a hyperdiverse lineage of mushroom-forming fungi.</title>
        <authorList>
            <person name="Looney B."/>
            <person name="Miyauchi S."/>
            <person name="Morin E."/>
            <person name="Drula E."/>
            <person name="Courty P.E."/>
            <person name="Kohler A."/>
            <person name="Kuo A."/>
            <person name="LaButti K."/>
            <person name="Pangilinan J."/>
            <person name="Lipzen A."/>
            <person name="Riley R."/>
            <person name="Andreopoulos W."/>
            <person name="He G."/>
            <person name="Johnson J."/>
            <person name="Nolan M."/>
            <person name="Tritt A."/>
            <person name="Barry K.W."/>
            <person name="Grigoriev I.V."/>
            <person name="Nagy L.G."/>
            <person name="Hibbett D."/>
            <person name="Henrissat B."/>
            <person name="Matheny P.B."/>
            <person name="Labbe J."/>
            <person name="Martin F.M."/>
        </authorList>
    </citation>
    <scope>NUCLEOTIDE SEQUENCE</scope>
    <source>
        <strain evidence="1">HHB10654</strain>
    </source>
</reference>
<organism evidence="1 2">
    <name type="scientific">Artomyces pyxidatus</name>
    <dbReference type="NCBI Taxonomy" id="48021"/>
    <lineage>
        <taxon>Eukaryota</taxon>
        <taxon>Fungi</taxon>
        <taxon>Dikarya</taxon>
        <taxon>Basidiomycota</taxon>
        <taxon>Agaricomycotina</taxon>
        <taxon>Agaricomycetes</taxon>
        <taxon>Russulales</taxon>
        <taxon>Auriscalpiaceae</taxon>
        <taxon>Artomyces</taxon>
    </lineage>
</organism>
<comment type="caution">
    <text evidence="1">The sequence shown here is derived from an EMBL/GenBank/DDBJ whole genome shotgun (WGS) entry which is preliminary data.</text>
</comment>